<organism evidence="7 8">
    <name type="scientific">Capsicum annuum</name>
    <name type="common">Capsicum pepper</name>
    <dbReference type="NCBI Taxonomy" id="4072"/>
    <lineage>
        <taxon>Eukaryota</taxon>
        <taxon>Viridiplantae</taxon>
        <taxon>Streptophyta</taxon>
        <taxon>Embryophyta</taxon>
        <taxon>Tracheophyta</taxon>
        <taxon>Spermatophyta</taxon>
        <taxon>Magnoliopsida</taxon>
        <taxon>eudicotyledons</taxon>
        <taxon>Gunneridae</taxon>
        <taxon>Pentapetalae</taxon>
        <taxon>asterids</taxon>
        <taxon>lamiids</taxon>
        <taxon>Solanales</taxon>
        <taxon>Solanaceae</taxon>
        <taxon>Solanoideae</taxon>
        <taxon>Capsiceae</taxon>
        <taxon>Capsicum</taxon>
    </lineage>
</organism>
<dbReference type="InterPro" id="IPR001611">
    <property type="entry name" value="Leu-rich_rpt"/>
</dbReference>
<name>A0A1U8GTV8_CAPAN</name>
<dbReference type="SUPFAM" id="SSF52058">
    <property type="entry name" value="L domain-like"/>
    <property type="match status" value="1"/>
</dbReference>
<dbReference type="Pfam" id="PF13855">
    <property type="entry name" value="LRR_8"/>
    <property type="match status" value="1"/>
</dbReference>
<feature type="signal peptide" evidence="6">
    <location>
        <begin position="1"/>
        <end position="25"/>
    </location>
</feature>
<dbReference type="KEGG" id="cann:107872549"/>
<evidence type="ECO:0000256" key="1">
    <source>
        <dbReference type="ARBA" id="ARBA00004370"/>
    </source>
</evidence>
<keyword evidence="2" id="KW-0433">Leucine-rich repeat</keyword>
<dbReference type="GO" id="GO:0051707">
    <property type="term" value="P:response to other organism"/>
    <property type="evidence" value="ECO:0007669"/>
    <property type="project" value="UniProtKB-ARBA"/>
</dbReference>
<dbReference type="Gramene" id="PHT81832">
    <property type="protein sequence ID" value="PHT81832"/>
    <property type="gene ID" value="T459_14847"/>
</dbReference>
<reference evidence="7 8" key="2">
    <citation type="journal article" date="2017" name="Genome Biol.">
        <title>New reference genome sequences of hot pepper reveal the massive evolution of plant disease-resistance genes by retroduplication.</title>
        <authorList>
            <person name="Kim S."/>
            <person name="Park J."/>
            <person name="Yeom S.I."/>
            <person name="Kim Y.M."/>
            <person name="Seo E."/>
            <person name="Kim K.T."/>
            <person name="Kim M.S."/>
            <person name="Lee J.M."/>
            <person name="Cheong K."/>
            <person name="Shin H.S."/>
            <person name="Kim S.B."/>
            <person name="Han K."/>
            <person name="Lee J."/>
            <person name="Park M."/>
            <person name="Lee H.A."/>
            <person name="Lee H.Y."/>
            <person name="Lee Y."/>
            <person name="Oh S."/>
            <person name="Lee J.H."/>
            <person name="Choi E."/>
            <person name="Choi E."/>
            <person name="Lee S.E."/>
            <person name="Jeon J."/>
            <person name="Kim H."/>
            <person name="Choi G."/>
            <person name="Song H."/>
            <person name="Lee J."/>
            <person name="Lee S.C."/>
            <person name="Kwon J.K."/>
            <person name="Lee H.Y."/>
            <person name="Koo N."/>
            <person name="Hong Y."/>
            <person name="Kim R.W."/>
            <person name="Kang W.H."/>
            <person name="Huh J.H."/>
            <person name="Kang B.C."/>
            <person name="Yang T.J."/>
            <person name="Lee Y.H."/>
            <person name="Bennetzen J.L."/>
            <person name="Choi D."/>
        </authorList>
    </citation>
    <scope>NUCLEOTIDE SEQUENCE [LARGE SCALE GENOMIC DNA]</scope>
    <source>
        <strain evidence="8">cv. CM334</strain>
    </source>
</reference>
<evidence type="ECO:0000256" key="3">
    <source>
        <dbReference type="ARBA" id="ARBA00022729"/>
    </source>
</evidence>
<dbReference type="PANTHER" id="PTHR48009:SF7">
    <property type="entry name" value="LEUCINE-RICH REPEAT (LRR) FAMILY PROTEIN"/>
    <property type="match status" value="1"/>
</dbReference>
<dbReference type="EMBL" id="AYRZ02000005">
    <property type="protein sequence ID" value="PHT81832.1"/>
    <property type="molecule type" value="Genomic_DNA"/>
</dbReference>
<dbReference type="InterPro" id="IPR032675">
    <property type="entry name" value="LRR_dom_sf"/>
</dbReference>
<proteinExistence type="predicted"/>
<dbReference type="FunFam" id="3.80.10.10:FF:000400">
    <property type="entry name" value="Nuclear pore complex protein NUP107"/>
    <property type="match status" value="1"/>
</dbReference>
<dbReference type="OrthoDB" id="676979at2759"/>
<evidence type="ECO:0000256" key="2">
    <source>
        <dbReference type="ARBA" id="ARBA00022614"/>
    </source>
</evidence>
<dbReference type="SMART" id="SM00369">
    <property type="entry name" value="LRR_TYP"/>
    <property type="match status" value="4"/>
</dbReference>
<sequence>MVRFLNPIFLSCLYIIFIHSLSVNATTLQSDIDVLEAFKTSIDPFSISTDSFLSSWDFNLDPCETTGASFLGILCTVPDVDTNSSGRIMEIDLEGDELEGFLTSSIGNLTELVSLNLGRNRFRGPVPETITNLRKLTSLQLYENFFSGSLVNGIGELTKLEILDVSNNRLSGSIPSSITSLRSLTQLDLSNNELTGKLPQLNGLWQLSSFDLSNNQIYGNLPQFPLKIKTLSLGHNLLSGHITPVHKLRHLRTLDLSDNRFSGGINKGIFMLPELSYANVSVNRFTVLEVVEFSDKESQLHTLDVHANRIHGHLPVNLIRYPNLTEVNLGHNLFSGEIPSEYWPRLGFSWRSLNLEYNNLEGSVPRDLNRTLEGVQGSFEHNCLICPKGLQLCHGQRPASECHGGNHN</sequence>
<dbReference type="SMR" id="A0A1U8GTV8"/>
<dbReference type="GO" id="GO:0016020">
    <property type="term" value="C:membrane"/>
    <property type="evidence" value="ECO:0007669"/>
    <property type="project" value="UniProtKB-SubCell"/>
</dbReference>
<dbReference type="Proteomes" id="UP000222542">
    <property type="component" value="Unassembled WGS sequence"/>
</dbReference>
<dbReference type="OMA" id="ASECHGG"/>
<dbReference type="PROSITE" id="PS51450">
    <property type="entry name" value="LRR"/>
    <property type="match status" value="1"/>
</dbReference>
<evidence type="ECO:0000256" key="4">
    <source>
        <dbReference type="ARBA" id="ARBA00022737"/>
    </source>
</evidence>
<evidence type="ECO:0000256" key="6">
    <source>
        <dbReference type="SAM" id="SignalP"/>
    </source>
</evidence>
<evidence type="ECO:0000313" key="8">
    <source>
        <dbReference type="Proteomes" id="UP000222542"/>
    </source>
</evidence>
<keyword evidence="8" id="KW-1185">Reference proteome</keyword>
<evidence type="ECO:0000313" key="7">
    <source>
        <dbReference type="EMBL" id="PHT81832.1"/>
    </source>
</evidence>
<keyword evidence="4" id="KW-0677">Repeat</keyword>
<dbReference type="GO" id="GO:0006952">
    <property type="term" value="P:defense response"/>
    <property type="evidence" value="ECO:0007669"/>
    <property type="project" value="UniProtKB-ARBA"/>
</dbReference>
<accession>A0A1U8GTV8</accession>
<keyword evidence="5" id="KW-0472">Membrane</keyword>
<dbReference type="PRINTS" id="PR00019">
    <property type="entry name" value="LEURICHRPT"/>
</dbReference>
<reference evidence="7 8" key="1">
    <citation type="journal article" date="2014" name="Nat. Genet.">
        <title>Genome sequence of the hot pepper provides insights into the evolution of pungency in Capsicum species.</title>
        <authorList>
            <person name="Kim S."/>
            <person name="Park M."/>
            <person name="Yeom S.I."/>
            <person name="Kim Y.M."/>
            <person name="Lee J.M."/>
            <person name="Lee H.A."/>
            <person name="Seo E."/>
            <person name="Choi J."/>
            <person name="Cheong K."/>
            <person name="Kim K.T."/>
            <person name="Jung K."/>
            <person name="Lee G.W."/>
            <person name="Oh S.K."/>
            <person name="Bae C."/>
            <person name="Kim S.B."/>
            <person name="Lee H.Y."/>
            <person name="Kim S.Y."/>
            <person name="Kim M.S."/>
            <person name="Kang B.C."/>
            <person name="Jo Y.D."/>
            <person name="Yang H.B."/>
            <person name="Jeong H.J."/>
            <person name="Kang W.H."/>
            <person name="Kwon J.K."/>
            <person name="Shin C."/>
            <person name="Lim J.Y."/>
            <person name="Park J.H."/>
            <person name="Huh J.H."/>
            <person name="Kim J.S."/>
            <person name="Kim B.D."/>
            <person name="Cohen O."/>
            <person name="Paran I."/>
            <person name="Suh M.C."/>
            <person name="Lee S.B."/>
            <person name="Kim Y.K."/>
            <person name="Shin Y."/>
            <person name="Noh S.J."/>
            <person name="Park J."/>
            <person name="Seo Y.S."/>
            <person name="Kwon S.Y."/>
            <person name="Kim H.A."/>
            <person name="Park J.M."/>
            <person name="Kim H.J."/>
            <person name="Choi S.B."/>
            <person name="Bosland P.W."/>
            <person name="Reeves G."/>
            <person name="Jo S.H."/>
            <person name="Lee B.W."/>
            <person name="Cho H.T."/>
            <person name="Choi H.S."/>
            <person name="Lee M.S."/>
            <person name="Yu Y."/>
            <person name="Do Choi Y."/>
            <person name="Park B.S."/>
            <person name="van Deynze A."/>
            <person name="Ashrafi H."/>
            <person name="Hill T."/>
            <person name="Kim W.T."/>
            <person name="Pai H.S."/>
            <person name="Ahn H.K."/>
            <person name="Yeam I."/>
            <person name="Giovannoni J.J."/>
            <person name="Rose J.K."/>
            <person name="Sorensen I."/>
            <person name="Lee S.J."/>
            <person name="Kim R.W."/>
            <person name="Choi I.Y."/>
            <person name="Choi B.S."/>
            <person name="Lim J.S."/>
            <person name="Lee Y.H."/>
            <person name="Choi D."/>
        </authorList>
    </citation>
    <scope>NUCLEOTIDE SEQUENCE [LARGE SCALE GENOMIC DNA]</scope>
    <source>
        <strain evidence="8">cv. CM334</strain>
    </source>
</reference>
<comment type="caution">
    <text evidence="7">The sequence shown here is derived from an EMBL/GenBank/DDBJ whole genome shotgun (WGS) entry which is preliminary data.</text>
</comment>
<comment type="subcellular location">
    <subcellularLocation>
        <location evidence="1">Membrane</location>
    </subcellularLocation>
</comment>
<evidence type="ECO:0008006" key="9">
    <source>
        <dbReference type="Google" id="ProtNLM"/>
    </source>
</evidence>
<protein>
    <recommendedName>
        <fullName evidence="9">Leucine-rich repeat-containing N-terminal plant-type domain-containing protein</fullName>
    </recommendedName>
</protein>
<keyword evidence="3 6" id="KW-0732">Signal</keyword>
<dbReference type="Pfam" id="PF00560">
    <property type="entry name" value="LRR_1"/>
    <property type="match status" value="3"/>
</dbReference>
<dbReference type="STRING" id="4072.A0A1U8GTV8"/>
<feature type="chain" id="PRO_5030035777" description="Leucine-rich repeat-containing N-terminal plant-type domain-containing protein" evidence="6">
    <location>
        <begin position="26"/>
        <end position="408"/>
    </location>
</feature>
<dbReference type="InterPro" id="IPR053213">
    <property type="entry name" value="RLP29"/>
</dbReference>
<dbReference type="InterPro" id="IPR003591">
    <property type="entry name" value="Leu-rich_rpt_typical-subtyp"/>
</dbReference>
<dbReference type="AlphaFoldDB" id="A0A1U8GTV8"/>
<gene>
    <name evidence="7" type="ORF">T459_14847</name>
</gene>
<dbReference type="Gene3D" id="3.80.10.10">
    <property type="entry name" value="Ribonuclease Inhibitor"/>
    <property type="match status" value="3"/>
</dbReference>
<dbReference type="PANTHER" id="PTHR48009">
    <property type="entry name" value="LEUCINE-RICH REPEAT (LRR) FAMILY PROTEIN"/>
    <property type="match status" value="1"/>
</dbReference>
<evidence type="ECO:0000256" key="5">
    <source>
        <dbReference type="ARBA" id="ARBA00023136"/>
    </source>
</evidence>